<reference evidence="1 2" key="1">
    <citation type="submission" date="2020-08" db="EMBL/GenBank/DDBJ databases">
        <title>Genomic Encyclopedia of Type Strains, Phase III (KMG-III): the genomes of soil and plant-associated and newly described type strains.</title>
        <authorList>
            <person name="Whitman W."/>
        </authorList>
    </citation>
    <scope>NUCLEOTIDE SEQUENCE [LARGE SCALE GENOMIC DNA]</scope>
    <source>
        <strain evidence="1 2">CECT 3302</strain>
    </source>
</reference>
<proteinExistence type="predicted"/>
<dbReference type="Proteomes" id="UP000577707">
    <property type="component" value="Unassembled WGS sequence"/>
</dbReference>
<comment type="caution">
    <text evidence="1">The sequence shown here is derived from an EMBL/GenBank/DDBJ whole genome shotgun (WGS) entry which is preliminary data.</text>
</comment>
<gene>
    <name evidence="1" type="ORF">FHS12_003408</name>
</gene>
<accession>A0A7W5A6M1</accession>
<sequence length="90" mass="9882">MTRRSLADLIAHADELADKFENDDHEPTAEDLEAPLPPLMAVKLAAFRRAAAEKELAEAVRAGRDAHLSWRELGEAIGTTGEAVRQRYAS</sequence>
<dbReference type="EMBL" id="JACHXG010000007">
    <property type="protein sequence ID" value="MBB3090450.1"/>
    <property type="molecule type" value="Genomic_DNA"/>
</dbReference>
<dbReference type="RefSeq" id="WP_183547250.1">
    <property type="nucleotide sequence ID" value="NZ_BMQT01000005.1"/>
</dbReference>
<organism evidence="1 2">
    <name type="scientific">Nocardioides albus</name>
    <dbReference type="NCBI Taxonomy" id="1841"/>
    <lineage>
        <taxon>Bacteria</taxon>
        <taxon>Bacillati</taxon>
        <taxon>Actinomycetota</taxon>
        <taxon>Actinomycetes</taxon>
        <taxon>Propionibacteriales</taxon>
        <taxon>Nocardioidaceae</taxon>
        <taxon>Nocardioides</taxon>
    </lineage>
</organism>
<evidence type="ECO:0000313" key="1">
    <source>
        <dbReference type="EMBL" id="MBB3090450.1"/>
    </source>
</evidence>
<evidence type="ECO:0000313" key="2">
    <source>
        <dbReference type="Proteomes" id="UP000577707"/>
    </source>
</evidence>
<keyword evidence="2" id="KW-1185">Reference proteome</keyword>
<name>A0A7W5A6M1_9ACTN</name>
<dbReference type="AlphaFoldDB" id="A0A7W5A6M1"/>
<protein>
    <submittedName>
        <fullName evidence="1">Uncharacterized protein</fullName>
    </submittedName>
</protein>